<feature type="domain" description="Fe/B12 periplasmic-binding" evidence="3">
    <location>
        <begin position="112"/>
        <end position="384"/>
    </location>
</feature>
<keyword evidence="2" id="KW-0732">Signal</keyword>
<gene>
    <name evidence="4" type="ORF">HNR21_001480</name>
</gene>
<dbReference type="Proteomes" id="UP000539313">
    <property type="component" value="Unassembled WGS sequence"/>
</dbReference>
<evidence type="ECO:0000313" key="4">
    <source>
        <dbReference type="EMBL" id="MBA9002598.1"/>
    </source>
</evidence>
<accession>A0A7W3MVF0</accession>
<dbReference type="AlphaFoldDB" id="A0A7W3MVF0"/>
<dbReference type="InterPro" id="IPR050902">
    <property type="entry name" value="ABC_Transporter_SBP"/>
</dbReference>
<feature type="signal peptide" evidence="2">
    <location>
        <begin position="1"/>
        <end position="20"/>
    </location>
</feature>
<protein>
    <submittedName>
        <fullName evidence="4">Iron complex transport system substrate-binding protein</fullName>
    </submittedName>
</protein>
<dbReference type="PROSITE" id="PS50983">
    <property type="entry name" value="FE_B12_PBP"/>
    <property type="match status" value="1"/>
</dbReference>
<proteinExistence type="inferred from homology"/>
<organism evidence="4 5">
    <name type="scientific">Thermomonospora cellulosilytica</name>
    <dbReference type="NCBI Taxonomy" id="1411118"/>
    <lineage>
        <taxon>Bacteria</taxon>
        <taxon>Bacillati</taxon>
        <taxon>Actinomycetota</taxon>
        <taxon>Actinomycetes</taxon>
        <taxon>Streptosporangiales</taxon>
        <taxon>Thermomonosporaceae</taxon>
        <taxon>Thermomonospora</taxon>
    </lineage>
</organism>
<dbReference type="GO" id="GO:0071281">
    <property type="term" value="P:cellular response to iron ion"/>
    <property type="evidence" value="ECO:0007669"/>
    <property type="project" value="TreeGrafter"/>
</dbReference>
<evidence type="ECO:0000259" key="3">
    <source>
        <dbReference type="PROSITE" id="PS50983"/>
    </source>
</evidence>
<dbReference type="SUPFAM" id="SSF53807">
    <property type="entry name" value="Helical backbone' metal receptor"/>
    <property type="match status" value="1"/>
</dbReference>
<comment type="caution">
    <text evidence="4">The sequence shown here is derived from an EMBL/GenBank/DDBJ whole genome shotgun (WGS) entry which is preliminary data.</text>
</comment>
<dbReference type="Gene3D" id="3.40.50.1980">
    <property type="entry name" value="Nitrogenase molybdenum iron protein domain"/>
    <property type="match status" value="2"/>
</dbReference>
<sequence length="398" mass="42817">MSMDKARLLAGMLLVLPLAACGGGAQEQATAAGGECVREYDAGKDYFPVKQEIRHATNFTLRYAKNYQVITVKQPSPGAAPQTYVLVRCGTPAPRLEGALKGATVVQTPVRTLFSGSTTHLPFITELGVLDRLKGVAAAGLITSPQVRAQVRAGKVVEYADVTGEQVNTEKVIGARPDVLMTDGRENPAYGPLRQAGVRIVANAEWQETTALGRAEWIKFVAALTGTEATASETFDKVAAAYRALAGRVRTAEPVTVLPGQMFQGQWAIPNGESFMARLIRDAGGTYAWAGTKGTGSMTLDLEAVLAEARDAEVWLPQMNEWKTLADVTEADPRYAEFAAFRSGRVWPANKALGPGGGNDLYERGVVRPDLILADLVAILHPDLMPNHSFTFYQRLAK</sequence>
<reference evidence="4 5" key="1">
    <citation type="submission" date="2020-08" db="EMBL/GenBank/DDBJ databases">
        <title>Sequencing the genomes of 1000 actinobacteria strains.</title>
        <authorList>
            <person name="Klenk H.-P."/>
        </authorList>
    </citation>
    <scope>NUCLEOTIDE SEQUENCE [LARGE SCALE GENOMIC DNA]</scope>
    <source>
        <strain evidence="4 5">DSM 45823</strain>
    </source>
</reference>
<dbReference type="PANTHER" id="PTHR30535">
    <property type="entry name" value="VITAMIN B12-BINDING PROTEIN"/>
    <property type="match status" value="1"/>
</dbReference>
<dbReference type="PANTHER" id="PTHR30535:SF34">
    <property type="entry name" value="MOLYBDATE-BINDING PROTEIN MOLA"/>
    <property type="match status" value="1"/>
</dbReference>
<dbReference type="InterPro" id="IPR002491">
    <property type="entry name" value="ABC_transptr_periplasmic_BD"/>
</dbReference>
<name>A0A7W3MVF0_9ACTN</name>
<evidence type="ECO:0000313" key="5">
    <source>
        <dbReference type="Proteomes" id="UP000539313"/>
    </source>
</evidence>
<evidence type="ECO:0000256" key="1">
    <source>
        <dbReference type="ARBA" id="ARBA00008814"/>
    </source>
</evidence>
<keyword evidence="5" id="KW-1185">Reference proteome</keyword>
<dbReference type="Pfam" id="PF01497">
    <property type="entry name" value="Peripla_BP_2"/>
    <property type="match status" value="1"/>
</dbReference>
<evidence type="ECO:0000256" key="2">
    <source>
        <dbReference type="SAM" id="SignalP"/>
    </source>
</evidence>
<feature type="chain" id="PRO_5038733188" evidence="2">
    <location>
        <begin position="21"/>
        <end position="398"/>
    </location>
</feature>
<comment type="similarity">
    <text evidence="1">Belongs to the bacterial solute-binding protein 8 family.</text>
</comment>
<dbReference type="EMBL" id="JACJII010000001">
    <property type="protein sequence ID" value="MBA9002598.1"/>
    <property type="molecule type" value="Genomic_DNA"/>
</dbReference>